<evidence type="ECO:0000256" key="2">
    <source>
        <dbReference type="ARBA" id="ARBA00023125"/>
    </source>
</evidence>
<dbReference type="GO" id="GO:0000976">
    <property type="term" value="F:transcription cis-regulatory region binding"/>
    <property type="evidence" value="ECO:0007669"/>
    <property type="project" value="TreeGrafter"/>
</dbReference>
<dbReference type="GO" id="GO:0003700">
    <property type="term" value="F:DNA-binding transcription factor activity"/>
    <property type="evidence" value="ECO:0007669"/>
    <property type="project" value="TreeGrafter"/>
</dbReference>
<dbReference type="AlphaFoldDB" id="A0A4S4FEV1"/>
<dbReference type="SUPFAM" id="SSF46689">
    <property type="entry name" value="Homeodomain-like"/>
    <property type="match status" value="1"/>
</dbReference>
<keyword evidence="1" id="KW-0805">Transcription regulation</keyword>
<feature type="DNA-binding region" description="H-T-H motif" evidence="4">
    <location>
        <begin position="33"/>
        <end position="52"/>
    </location>
</feature>
<dbReference type="InterPro" id="IPR050109">
    <property type="entry name" value="HTH-type_TetR-like_transc_reg"/>
</dbReference>
<dbReference type="PROSITE" id="PS50977">
    <property type="entry name" value="HTH_TETR_2"/>
    <property type="match status" value="1"/>
</dbReference>
<dbReference type="OrthoDB" id="7505659at2"/>
<proteinExistence type="predicted"/>
<sequence>MAQHDPDPDDAERDEVIAVALELIALTGYSASTTSELAAAAGLPEAQLIDLFGSREALFAEVIRRRDELDAGQFVGELGPTVADFGRTIGRLVRQNSRVPGLVQLFSSVIAEATPADHPSHGFVVDRYRQADTMVTDALERIVGDGYADRDMPSPMIAVLLTSLIDGLQTQWLYDRRLDMGAHIELFCRLVDNSYRVTPNAGPRANPDDAPEAPSETGRTAEVSES</sequence>
<dbReference type="RefSeq" id="WP_136429133.1">
    <property type="nucleotide sequence ID" value="NZ_SSSM01000006.1"/>
</dbReference>
<keyword evidence="8" id="KW-1185">Reference proteome</keyword>
<protein>
    <submittedName>
        <fullName evidence="7">TetR/AcrR family transcriptional regulator</fullName>
    </submittedName>
</protein>
<organism evidence="7 8">
    <name type="scientific">Naasia lichenicola</name>
    <dbReference type="NCBI Taxonomy" id="2565933"/>
    <lineage>
        <taxon>Bacteria</taxon>
        <taxon>Bacillati</taxon>
        <taxon>Actinomycetota</taxon>
        <taxon>Actinomycetes</taxon>
        <taxon>Micrococcales</taxon>
        <taxon>Microbacteriaceae</taxon>
        <taxon>Naasia</taxon>
    </lineage>
</organism>
<dbReference type="InterPro" id="IPR036271">
    <property type="entry name" value="Tet_transcr_reg_TetR-rel_C_sf"/>
</dbReference>
<evidence type="ECO:0000256" key="4">
    <source>
        <dbReference type="PROSITE-ProRule" id="PRU00335"/>
    </source>
</evidence>
<comment type="caution">
    <text evidence="7">The sequence shown here is derived from an EMBL/GenBank/DDBJ whole genome shotgun (WGS) entry which is preliminary data.</text>
</comment>
<keyword evidence="2 4" id="KW-0238">DNA-binding</keyword>
<gene>
    <name evidence="7" type="ORF">E6C64_18115</name>
</gene>
<name>A0A4S4FEV1_9MICO</name>
<dbReference type="Proteomes" id="UP000309133">
    <property type="component" value="Unassembled WGS sequence"/>
</dbReference>
<dbReference type="InterPro" id="IPR009057">
    <property type="entry name" value="Homeodomain-like_sf"/>
</dbReference>
<feature type="domain" description="HTH tetR-type" evidence="6">
    <location>
        <begin position="10"/>
        <end position="70"/>
    </location>
</feature>
<evidence type="ECO:0000313" key="7">
    <source>
        <dbReference type="EMBL" id="THG28699.1"/>
    </source>
</evidence>
<keyword evidence="3" id="KW-0804">Transcription</keyword>
<evidence type="ECO:0000256" key="1">
    <source>
        <dbReference type="ARBA" id="ARBA00023015"/>
    </source>
</evidence>
<dbReference type="PANTHER" id="PTHR30055:SF234">
    <property type="entry name" value="HTH-TYPE TRANSCRIPTIONAL REGULATOR BETI"/>
    <property type="match status" value="1"/>
</dbReference>
<dbReference type="Gene3D" id="1.10.357.10">
    <property type="entry name" value="Tetracycline Repressor, domain 2"/>
    <property type="match status" value="1"/>
</dbReference>
<dbReference type="PANTHER" id="PTHR30055">
    <property type="entry name" value="HTH-TYPE TRANSCRIPTIONAL REGULATOR RUTR"/>
    <property type="match status" value="1"/>
</dbReference>
<feature type="region of interest" description="Disordered" evidence="5">
    <location>
        <begin position="199"/>
        <end position="226"/>
    </location>
</feature>
<evidence type="ECO:0000313" key="8">
    <source>
        <dbReference type="Proteomes" id="UP000309133"/>
    </source>
</evidence>
<dbReference type="Pfam" id="PF00440">
    <property type="entry name" value="TetR_N"/>
    <property type="match status" value="1"/>
</dbReference>
<dbReference type="SUPFAM" id="SSF48498">
    <property type="entry name" value="Tetracyclin repressor-like, C-terminal domain"/>
    <property type="match status" value="1"/>
</dbReference>
<evidence type="ECO:0000259" key="6">
    <source>
        <dbReference type="PROSITE" id="PS50977"/>
    </source>
</evidence>
<dbReference type="InterPro" id="IPR001647">
    <property type="entry name" value="HTH_TetR"/>
</dbReference>
<evidence type="ECO:0000256" key="5">
    <source>
        <dbReference type="SAM" id="MobiDB-lite"/>
    </source>
</evidence>
<evidence type="ECO:0000256" key="3">
    <source>
        <dbReference type="ARBA" id="ARBA00023163"/>
    </source>
</evidence>
<reference evidence="7 8" key="1">
    <citation type="submission" date="2019-04" db="EMBL/GenBank/DDBJ databases">
        <authorList>
            <person name="Jiang L."/>
        </authorList>
    </citation>
    <scope>NUCLEOTIDE SEQUENCE [LARGE SCALE GENOMIC DNA]</scope>
    <source>
        <strain evidence="7 8">YIM 131853</strain>
    </source>
</reference>
<dbReference type="EMBL" id="SSSM01000006">
    <property type="protein sequence ID" value="THG28699.1"/>
    <property type="molecule type" value="Genomic_DNA"/>
</dbReference>
<accession>A0A4S4FEV1</accession>